<evidence type="ECO:0000256" key="9">
    <source>
        <dbReference type="PROSITE-ProRule" id="PRU00094"/>
    </source>
</evidence>
<dbReference type="PANTHER" id="PTHR45658:SF18">
    <property type="entry name" value="PROTEIN GAT2"/>
    <property type="match status" value="1"/>
</dbReference>
<dbReference type="AlphaFoldDB" id="A0AA38BNR7"/>
<evidence type="ECO:0000313" key="12">
    <source>
        <dbReference type="Proteomes" id="UP000824469"/>
    </source>
</evidence>
<dbReference type="Gene3D" id="3.30.50.10">
    <property type="entry name" value="Erythroid Transcription Factor GATA-1, subunit A"/>
    <property type="match status" value="1"/>
</dbReference>
<dbReference type="Pfam" id="PF00320">
    <property type="entry name" value="GATA"/>
    <property type="match status" value="1"/>
</dbReference>
<evidence type="ECO:0000256" key="6">
    <source>
        <dbReference type="ARBA" id="ARBA00023159"/>
    </source>
</evidence>
<evidence type="ECO:0000256" key="7">
    <source>
        <dbReference type="ARBA" id="ARBA00023242"/>
    </source>
</evidence>
<organism evidence="11 12">
    <name type="scientific">Taxus chinensis</name>
    <name type="common">Chinese yew</name>
    <name type="synonym">Taxus wallichiana var. chinensis</name>
    <dbReference type="NCBI Taxonomy" id="29808"/>
    <lineage>
        <taxon>Eukaryota</taxon>
        <taxon>Viridiplantae</taxon>
        <taxon>Streptophyta</taxon>
        <taxon>Embryophyta</taxon>
        <taxon>Tracheophyta</taxon>
        <taxon>Spermatophyta</taxon>
        <taxon>Pinopsida</taxon>
        <taxon>Pinidae</taxon>
        <taxon>Conifers II</taxon>
        <taxon>Cupressales</taxon>
        <taxon>Taxaceae</taxon>
        <taxon>Taxus</taxon>
    </lineage>
</organism>
<comment type="subcellular location">
    <subcellularLocation>
        <location evidence="1 8">Nucleus</location>
    </subcellularLocation>
</comment>
<evidence type="ECO:0000259" key="10">
    <source>
        <dbReference type="PROSITE" id="PS50114"/>
    </source>
</evidence>
<evidence type="ECO:0000313" key="11">
    <source>
        <dbReference type="EMBL" id="KAH9288170.1"/>
    </source>
</evidence>
<dbReference type="GO" id="GO:0045893">
    <property type="term" value="P:positive regulation of DNA-templated transcription"/>
    <property type="evidence" value="ECO:0007669"/>
    <property type="project" value="InterPro"/>
</dbReference>
<keyword evidence="8" id="KW-0238">DNA-binding</keyword>
<evidence type="ECO:0000256" key="8">
    <source>
        <dbReference type="PIRNR" id="PIRNR016992"/>
    </source>
</evidence>
<keyword evidence="8" id="KW-0805">Transcription regulation</keyword>
<gene>
    <name evidence="11" type="ORF">KI387_032287</name>
</gene>
<protein>
    <recommendedName>
        <fullName evidence="8">GATA transcription factor</fullName>
    </recommendedName>
</protein>
<keyword evidence="3" id="KW-0479">Metal-binding</keyword>
<proteinExistence type="inferred from homology"/>
<dbReference type="GO" id="GO:0005634">
    <property type="term" value="C:nucleus"/>
    <property type="evidence" value="ECO:0007669"/>
    <property type="project" value="UniProtKB-SubCell"/>
</dbReference>
<dbReference type="GO" id="GO:0043565">
    <property type="term" value="F:sequence-specific DNA binding"/>
    <property type="evidence" value="ECO:0007669"/>
    <property type="project" value="InterPro"/>
</dbReference>
<comment type="function">
    <text evidence="8">Transcriptional activator that specifically binds 5'-GATA-3' or 5'-GAT-3' motifs within gene promoters.</text>
</comment>
<dbReference type="InterPro" id="IPR051140">
    <property type="entry name" value="GATA_TF"/>
</dbReference>
<dbReference type="InterPro" id="IPR013088">
    <property type="entry name" value="Znf_NHR/GATA"/>
</dbReference>
<comment type="similarity">
    <text evidence="2 8">Belongs to the type IV zinc-finger family. Class A subfamily.</text>
</comment>
<dbReference type="GO" id="GO:0008270">
    <property type="term" value="F:zinc ion binding"/>
    <property type="evidence" value="ECO:0007669"/>
    <property type="project" value="UniProtKB-KW"/>
</dbReference>
<reference evidence="11 12" key="1">
    <citation type="journal article" date="2021" name="Nat. Plants">
        <title>The Taxus genome provides insights into paclitaxel biosynthesis.</title>
        <authorList>
            <person name="Xiong X."/>
            <person name="Gou J."/>
            <person name="Liao Q."/>
            <person name="Li Y."/>
            <person name="Zhou Q."/>
            <person name="Bi G."/>
            <person name="Li C."/>
            <person name="Du R."/>
            <person name="Wang X."/>
            <person name="Sun T."/>
            <person name="Guo L."/>
            <person name="Liang H."/>
            <person name="Lu P."/>
            <person name="Wu Y."/>
            <person name="Zhang Z."/>
            <person name="Ro D.K."/>
            <person name="Shang Y."/>
            <person name="Huang S."/>
            <person name="Yan J."/>
        </authorList>
    </citation>
    <scope>NUCLEOTIDE SEQUENCE [LARGE SCALE GENOMIC DNA]</scope>
    <source>
        <strain evidence="11">Ta-2019</strain>
    </source>
</reference>
<dbReference type="InterPro" id="IPR016679">
    <property type="entry name" value="TF_GATA_pln"/>
</dbReference>
<evidence type="ECO:0000256" key="1">
    <source>
        <dbReference type="ARBA" id="ARBA00004123"/>
    </source>
</evidence>
<keyword evidence="12" id="KW-1185">Reference proteome</keyword>
<keyword evidence="6 8" id="KW-0010">Activator</keyword>
<dbReference type="SUPFAM" id="SSF57716">
    <property type="entry name" value="Glucocorticoid receptor-like (DNA-binding domain)"/>
    <property type="match status" value="1"/>
</dbReference>
<accession>A0AA38BNR7</accession>
<dbReference type="PANTHER" id="PTHR45658">
    <property type="entry name" value="GATA TRANSCRIPTION FACTOR"/>
    <property type="match status" value="1"/>
</dbReference>
<dbReference type="FunFam" id="3.30.50.10:FF:000018">
    <property type="entry name" value="GATA transcription factor"/>
    <property type="match status" value="1"/>
</dbReference>
<dbReference type="Proteomes" id="UP000824469">
    <property type="component" value="Unassembled WGS sequence"/>
</dbReference>
<dbReference type="InterPro" id="IPR000679">
    <property type="entry name" value="Znf_GATA"/>
</dbReference>
<dbReference type="PROSITE" id="PS00344">
    <property type="entry name" value="GATA_ZN_FINGER_1"/>
    <property type="match status" value="1"/>
</dbReference>
<name>A0AA38BNR7_TAXCH</name>
<keyword evidence="5" id="KW-0862">Zinc</keyword>
<dbReference type="CDD" id="cd00202">
    <property type="entry name" value="ZnF_GATA"/>
    <property type="match status" value="1"/>
</dbReference>
<sequence length="351" mass="38775">MEATDFYIGTGYGTSLVDGMKSGVMTKIEASLPGDLFDHIDDLLDFSNEEIGGPIGENSTNLPKIDIFGDNSKTEAESCNFTVDGADESNHGDLCVPCDDLAELEWLSNFVEDSFLESGPKPLFSPEFGAGMEDRHGEEQNADKFRSSSPISVLESSSCSGKVSTFRPEFTVRGKARSKRSRVPVCNWASRILSPASSDIVLENGPNHSLSANAAVCSDFDYFASEQAESYPSKKITMSTQGVKKKVQDPMHVRKCMHCGIQKTPQWRAGPMGPKTLCNACGVRYKSGRLLPEYRPAASPTFSLEKHSNSHKKVLEMRRHKEFVREPPSQTYFGSEDDYLVHIGEDYRLLI</sequence>
<dbReference type="EMBL" id="JAHRHJ020003813">
    <property type="protein sequence ID" value="KAH9288170.1"/>
    <property type="molecule type" value="Genomic_DNA"/>
</dbReference>
<evidence type="ECO:0000256" key="4">
    <source>
        <dbReference type="ARBA" id="ARBA00022771"/>
    </source>
</evidence>
<dbReference type="SMART" id="SM00401">
    <property type="entry name" value="ZnF_GATA"/>
    <property type="match status" value="1"/>
</dbReference>
<dbReference type="OMA" id="CNWASRI"/>
<dbReference type="PIRSF" id="PIRSF016992">
    <property type="entry name" value="TF_GATA_plant"/>
    <property type="match status" value="1"/>
</dbReference>
<evidence type="ECO:0000256" key="5">
    <source>
        <dbReference type="ARBA" id="ARBA00022833"/>
    </source>
</evidence>
<evidence type="ECO:0000256" key="2">
    <source>
        <dbReference type="ARBA" id="ARBA00005694"/>
    </source>
</evidence>
<keyword evidence="7 8" id="KW-0539">Nucleus</keyword>
<dbReference type="PROSITE" id="PS50114">
    <property type="entry name" value="GATA_ZN_FINGER_2"/>
    <property type="match status" value="1"/>
</dbReference>
<comment type="caution">
    <text evidence="11">The sequence shown here is derived from an EMBL/GenBank/DDBJ whole genome shotgun (WGS) entry which is preliminary data.</text>
</comment>
<feature type="domain" description="GATA-type" evidence="10">
    <location>
        <begin position="254"/>
        <end position="286"/>
    </location>
</feature>
<keyword evidence="4 9" id="KW-0863">Zinc-finger</keyword>
<evidence type="ECO:0000256" key="3">
    <source>
        <dbReference type="ARBA" id="ARBA00022723"/>
    </source>
</evidence>
<keyword evidence="8" id="KW-0804">Transcription</keyword>